<feature type="transmembrane region" description="Helical" evidence="7">
    <location>
        <begin position="307"/>
        <end position="327"/>
    </location>
</feature>
<evidence type="ECO:0000256" key="1">
    <source>
        <dbReference type="ARBA" id="ARBA00004141"/>
    </source>
</evidence>
<feature type="transmembrane region" description="Helical" evidence="7">
    <location>
        <begin position="229"/>
        <end position="252"/>
    </location>
</feature>
<dbReference type="Proteomes" id="UP000601435">
    <property type="component" value="Unassembled WGS sequence"/>
</dbReference>
<keyword evidence="6 7" id="KW-0472">Membrane</keyword>
<dbReference type="EMBL" id="CAJNJA010005893">
    <property type="protein sequence ID" value="CAE7200975.1"/>
    <property type="molecule type" value="Genomic_DNA"/>
</dbReference>
<dbReference type="GO" id="GO:0016020">
    <property type="term" value="C:membrane"/>
    <property type="evidence" value="ECO:0007669"/>
    <property type="project" value="UniProtKB-SubCell"/>
</dbReference>
<feature type="transmembrane region" description="Helical" evidence="7">
    <location>
        <begin position="176"/>
        <end position="195"/>
    </location>
</feature>
<evidence type="ECO:0000256" key="2">
    <source>
        <dbReference type="ARBA" id="ARBA00007015"/>
    </source>
</evidence>
<dbReference type="AlphaFoldDB" id="A0A812JEB8"/>
<evidence type="ECO:0000256" key="5">
    <source>
        <dbReference type="ARBA" id="ARBA00022989"/>
    </source>
</evidence>
<organism evidence="8 9">
    <name type="scientific">Symbiodinium necroappetens</name>
    <dbReference type="NCBI Taxonomy" id="1628268"/>
    <lineage>
        <taxon>Eukaryota</taxon>
        <taxon>Sar</taxon>
        <taxon>Alveolata</taxon>
        <taxon>Dinophyceae</taxon>
        <taxon>Suessiales</taxon>
        <taxon>Symbiodiniaceae</taxon>
        <taxon>Symbiodinium</taxon>
    </lineage>
</organism>
<name>A0A812JEB8_9DINO</name>
<comment type="subcellular location">
    <subcellularLocation>
        <location evidence="1">Membrane</location>
        <topology evidence="1">Multi-pass membrane protein</topology>
    </subcellularLocation>
</comment>
<dbReference type="InterPro" id="IPR036259">
    <property type="entry name" value="MFS_trans_sf"/>
</dbReference>
<comment type="similarity">
    <text evidence="2">Belongs to the major facilitator superfamily. Folate-biopterin transporter (TC 2.A.71) family.</text>
</comment>
<proteinExistence type="inferred from homology"/>
<protein>
    <submittedName>
        <fullName evidence="8">IIV3-029R protein</fullName>
    </submittedName>
</protein>
<keyword evidence="5 7" id="KW-1133">Transmembrane helix</keyword>
<evidence type="ECO:0000256" key="3">
    <source>
        <dbReference type="ARBA" id="ARBA00022448"/>
    </source>
</evidence>
<dbReference type="SUPFAM" id="SSF103473">
    <property type="entry name" value="MFS general substrate transporter"/>
    <property type="match status" value="1"/>
</dbReference>
<feature type="transmembrane region" description="Helical" evidence="7">
    <location>
        <begin position="273"/>
        <end position="295"/>
    </location>
</feature>
<gene>
    <name evidence="8" type="primary">IIV3-029R</name>
    <name evidence="8" type="ORF">SNEC2469_LOCUS1555</name>
</gene>
<evidence type="ECO:0000256" key="7">
    <source>
        <dbReference type="SAM" id="Phobius"/>
    </source>
</evidence>
<evidence type="ECO:0000256" key="4">
    <source>
        <dbReference type="ARBA" id="ARBA00022692"/>
    </source>
</evidence>
<reference evidence="8" key="1">
    <citation type="submission" date="2021-02" db="EMBL/GenBank/DDBJ databases">
        <authorList>
            <person name="Dougan E. K."/>
            <person name="Rhodes N."/>
            <person name="Thang M."/>
            <person name="Chan C."/>
        </authorList>
    </citation>
    <scope>NUCLEOTIDE SEQUENCE</scope>
</reference>
<feature type="transmembrane region" description="Helical" evidence="7">
    <location>
        <begin position="111"/>
        <end position="136"/>
    </location>
</feature>
<keyword evidence="9" id="KW-1185">Reference proteome</keyword>
<dbReference type="InterPro" id="IPR039309">
    <property type="entry name" value="BT1"/>
</dbReference>
<dbReference type="PANTHER" id="PTHR31585">
    <property type="entry name" value="FOLATE-BIOPTERIN TRANSPORTER 1, CHLOROPLASTIC"/>
    <property type="match status" value="1"/>
</dbReference>
<keyword evidence="4 7" id="KW-0812">Transmembrane</keyword>
<keyword evidence="3" id="KW-0813">Transport</keyword>
<dbReference type="PANTHER" id="PTHR31585:SF5">
    <property type="entry name" value="RNA-BINDING S4 DOMAIN-CONTAINING PROTEIN"/>
    <property type="match status" value="1"/>
</dbReference>
<feature type="transmembrane region" description="Helical" evidence="7">
    <location>
        <begin position="142"/>
        <end position="164"/>
    </location>
</feature>
<sequence length="334" mass="36140">MSKPVKLEEESVATTSPESAAEFEHTATTYVSSLEHTGDGRSLKKANSYLSQGTTLTAGMSHLSHEGVSVVSESHASVPDLNAIKPDIENAAGVEPCGEVISIWTSRTIGIVINGFILAFLSATCTGVTYGFFLGYMGLDSYVMSSITALMKLPDVLLLPYGVISDCFPICGKNRKSWLLVSWTISAAALLAMSLKPQPPPMYCQYENGEYNWDVPPCNPQIQDEKNWYIFPMFILTAGLQLGSVNGQALLLEYSQREPLERRGHIKANMAMVCTAGGLASSLVIGICMNSKAYLGTFDWGLSFSGLMTVCLVLAICMMPLTASWILEALTCRV</sequence>
<accession>A0A812JEB8</accession>
<evidence type="ECO:0000313" key="9">
    <source>
        <dbReference type="Proteomes" id="UP000601435"/>
    </source>
</evidence>
<comment type="caution">
    <text evidence="8">The sequence shown here is derived from an EMBL/GenBank/DDBJ whole genome shotgun (WGS) entry which is preliminary data.</text>
</comment>
<evidence type="ECO:0000313" key="8">
    <source>
        <dbReference type="EMBL" id="CAE7200975.1"/>
    </source>
</evidence>
<evidence type="ECO:0000256" key="6">
    <source>
        <dbReference type="ARBA" id="ARBA00023136"/>
    </source>
</evidence>
<dbReference type="OrthoDB" id="430701at2759"/>